<keyword evidence="3" id="KW-1185">Reference proteome</keyword>
<dbReference type="Proteomes" id="UP001221150">
    <property type="component" value="Unassembled WGS sequence"/>
</dbReference>
<proteinExistence type="predicted"/>
<reference evidence="2 3" key="1">
    <citation type="submission" date="2023-03" db="EMBL/GenBank/DDBJ databases">
        <title>Draft genome sequence of Streptomyces sp. K1PA1 isolated from peat swamp forest in Thailand.</title>
        <authorList>
            <person name="Klaysubun C."/>
            <person name="Duangmal K."/>
        </authorList>
    </citation>
    <scope>NUCLEOTIDE SEQUENCE [LARGE SCALE GENOMIC DNA]</scope>
    <source>
        <strain evidence="2 3">K1PA1</strain>
    </source>
</reference>
<protein>
    <submittedName>
        <fullName evidence="2">GNAT family N-acetyltransferase</fullName>
        <ecNumber evidence="2">2.3.1.-</ecNumber>
    </submittedName>
</protein>
<dbReference type="SUPFAM" id="SSF55729">
    <property type="entry name" value="Acyl-CoA N-acyltransferases (Nat)"/>
    <property type="match status" value="1"/>
</dbReference>
<name>A0ABT6A7U8_9ACTN</name>
<dbReference type="EC" id="2.3.1.-" evidence="2"/>
<dbReference type="Pfam" id="PF00583">
    <property type="entry name" value="Acetyltransf_1"/>
    <property type="match status" value="1"/>
</dbReference>
<dbReference type="GO" id="GO:0016746">
    <property type="term" value="F:acyltransferase activity"/>
    <property type="evidence" value="ECO:0007669"/>
    <property type="project" value="UniProtKB-KW"/>
</dbReference>
<evidence type="ECO:0000313" key="2">
    <source>
        <dbReference type="EMBL" id="MDF3300517.1"/>
    </source>
</evidence>
<evidence type="ECO:0000259" key="1">
    <source>
        <dbReference type="PROSITE" id="PS51186"/>
    </source>
</evidence>
<dbReference type="RefSeq" id="WP_276110063.1">
    <property type="nucleotide sequence ID" value="NZ_JARJBB010000008.1"/>
</dbReference>
<keyword evidence="2" id="KW-0808">Transferase</keyword>
<keyword evidence="2" id="KW-0012">Acyltransferase</keyword>
<evidence type="ECO:0000313" key="3">
    <source>
        <dbReference type="Proteomes" id="UP001221150"/>
    </source>
</evidence>
<accession>A0ABT6A7U8</accession>
<dbReference type="Gene3D" id="3.40.630.30">
    <property type="match status" value="1"/>
</dbReference>
<gene>
    <name evidence="2" type="ORF">P3H78_18195</name>
</gene>
<organism evidence="2 3">
    <name type="scientific">Streptomyces tropicalis</name>
    <dbReference type="NCBI Taxonomy" id="3034234"/>
    <lineage>
        <taxon>Bacteria</taxon>
        <taxon>Bacillati</taxon>
        <taxon>Actinomycetota</taxon>
        <taxon>Actinomycetes</taxon>
        <taxon>Kitasatosporales</taxon>
        <taxon>Streptomycetaceae</taxon>
        <taxon>Streptomyces</taxon>
    </lineage>
</organism>
<sequence>MAFDDWYLTDDLTDYLARAGGFLRSRPDRHTVHLTVTENLRTRGGRLYGGAAPEFGVLEEDGAVRAAFFRTPPHPLVVTSLTEGQADGLARRLAAAGRTPGGVNADRDTAAALAAAWQRHTGTPSSLHERLRLYRLGELTAPQPVPPGRARAAGAADRALMARWYAEFCAEVGEPAGRDPGEWADDRVERGDLLFWETPDGTPVSMAGTSPRVAGQIRVVAVYTPAELRGRGYAGAVTTEASRAARSSGADEVLLFTDLANPTSNALYQRIGYRPVSDFAVHLFTDRRDRSVPG</sequence>
<comment type="caution">
    <text evidence="2">The sequence shown here is derived from an EMBL/GenBank/DDBJ whole genome shotgun (WGS) entry which is preliminary data.</text>
</comment>
<dbReference type="EMBL" id="JARJBB010000008">
    <property type="protein sequence ID" value="MDF3300517.1"/>
    <property type="molecule type" value="Genomic_DNA"/>
</dbReference>
<dbReference type="InterPro" id="IPR000182">
    <property type="entry name" value="GNAT_dom"/>
</dbReference>
<dbReference type="PROSITE" id="PS51186">
    <property type="entry name" value="GNAT"/>
    <property type="match status" value="1"/>
</dbReference>
<feature type="domain" description="N-acetyltransferase" evidence="1">
    <location>
        <begin position="148"/>
        <end position="294"/>
    </location>
</feature>
<dbReference type="InterPro" id="IPR016181">
    <property type="entry name" value="Acyl_CoA_acyltransferase"/>
</dbReference>